<evidence type="ECO:0000313" key="1">
    <source>
        <dbReference type="EMBL" id="DAD81077.1"/>
    </source>
</evidence>
<organism evidence="1">
    <name type="scientific">Siphoviridae sp. ctq1q8</name>
    <dbReference type="NCBI Taxonomy" id="2826467"/>
    <lineage>
        <taxon>Viruses</taxon>
        <taxon>Duplodnaviria</taxon>
        <taxon>Heunggongvirae</taxon>
        <taxon>Uroviricota</taxon>
        <taxon>Caudoviricetes</taxon>
    </lineage>
</organism>
<name>A0A8S5MFG1_9CAUD</name>
<proteinExistence type="predicted"/>
<dbReference type="EMBL" id="BK014895">
    <property type="protein sequence ID" value="DAD81077.1"/>
    <property type="molecule type" value="Genomic_DNA"/>
</dbReference>
<protein>
    <submittedName>
        <fullName evidence="1">Major capsid protein</fullName>
    </submittedName>
</protein>
<accession>A0A8S5MFG1</accession>
<reference evidence="1" key="1">
    <citation type="journal article" date="2021" name="Proc. Natl. Acad. Sci. U.S.A.">
        <title>A Catalog of Tens of Thousands of Viruses from Human Metagenomes Reveals Hidden Associations with Chronic Diseases.</title>
        <authorList>
            <person name="Tisza M.J."/>
            <person name="Buck C.B."/>
        </authorList>
    </citation>
    <scope>NUCLEOTIDE SEQUENCE</scope>
    <source>
        <strain evidence="1">Ctq1q8</strain>
    </source>
</reference>
<sequence length="297" mass="33480">MAVYEYAEAFTNLLQQKYAKELCSDALTKSNLAVKFINAKTIKLPRMAVSGYKDHTRTPGFNTGTMSNDYEAKVLAHDRDIEFWVDPMDIDETNLTLSVANIQNTFETEQAIPEKDSYRFSKLYSELTTFSGKINTDTITAANFLEMFDTEMSYMDEAGVPEEGRMLYVTPTMKKIVKEAEGLQRVMSVTTPSTINRNVHSLDDVTIKMVPASRMKTKYNFTNGCVAAADAKQINFILIHTSCVVCRDKYSYIKLFTPGTDSRTADGYLYQNRNYGDLFLLEKKVEGCVINAEAAEA</sequence>